<proteinExistence type="inferred from homology"/>
<evidence type="ECO:0000256" key="6">
    <source>
        <dbReference type="ARBA" id="ARBA00023136"/>
    </source>
</evidence>
<reference evidence="10 11" key="1">
    <citation type="submission" date="2018-04" db="EMBL/GenBank/DDBJ databases">
        <title>Genomic Encyclopedia of Archaeal and Bacterial Type Strains, Phase II (KMG-II): from individual species to whole genera.</title>
        <authorList>
            <person name="Goeker M."/>
        </authorList>
    </citation>
    <scope>NUCLEOTIDE SEQUENCE [LARGE SCALE GENOMIC DNA]</scope>
    <source>
        <strain evidence="10 11">DSM 45169</strain>
    </source>
</reference>
<dbReference type="Proteomes" id="UP000241639">
    <property type="component" value="Unassembled WGS sequence"/>
</dbReference>
<accession>A0A2T4Z888</accession>
<comment type="caution">
    <text evidence="10">The sequence shown here is derived from an EMBL/GenBank/DDBJ whole genome shotgun (WGS) entry which is preliminary data.</text>
</comment>
<keyword evidence="2 7" id="KW-0813">Transport</keyword>
<gene>
    <name evidence="10" type="ORF">C8J48_0679</name>
</gene>
<dbReference type="GO" id="GO:0005886">
    <property type="term" value="C:plasma membrane"/>
    <property type="evidence" value="ECO:0007669"/>
    <property type="project" value="UniProtKB-SubCell"/>
</dbReference>
<dbReference type="Pfam" id="PF00528">
    <property type="entry name" value="BPD_transp_1"/>
    <property type="match status" value="1"/>
</dbReference>
<evidence type="ECO:0000256" key="1">
    <source>
        <dbReference type="ARBA" id="ARBA00004651"/>
    </source>
</evidence>
<sequence length="307" mass="33691">MSQPAVQSDIIEPQLNQTPEKKKGKSPLQLAFRRFIRNKMAIAGIIILTIITLTSVFAPLIANHDPYATDLYNTRAEPSADHWLGTDDSGRDLFSRLLYGGRISLLIGFATMVGTVCIGAVVGALAGYYGRWIDAVVMRISDVVLALPSLLLILFVVAILPQSGAGILILVLCLTVWPTTARLVRAEFLSLREQEYVLSARSIGAKDSRIIFRHMLPNTVAPIIVNATLLMGSMITIEAALSFLGFGVPEPTPTWGNMLNAARNFRILQNEPWVWMPPGFLIVLTVLSINFIGDGLRDAFDTKSSRR</sequence>
<comment type="subcellular location">
    <subcellularLocation>
        <location evidence="1 7">Cell membrane</location>
        <topology evidence="1 7">Multi-pass membrane protein</topology>
    </subcellularLocation>
</comment>
<keyword evidence="3" id="KW-1003">Cell membrane</keyword>
<dbReference type="EMBL" id="PZZP01000001">
    <property type="protein sequence ID" value="PTM58107.1"/>
    <property type="molecule type" value="Genomic_DNA"/>
</dbReference>
<dbReference type="SUPFAM" id="SSF161098">
    <property type="entry name" value="MetI-like"/>
    <property type="match status" value="1"/>
</dbReference>
<feature type="transmembrane region" description="Helical" evidence="7">
    <location>
        <begin position="40"/>
        <end position="62"/>
    </location>
</feature>
<evidence type="ECO:0000256" key="4">
    <source>
        <dbReference type="ARBA" id="ARBA00022692"/>
    </source>
</evidence>
<feature type="transmembrane region" description="Helical" evidence="7">
    <location>
        <begin position="273"/>
        <end position="293"/>
    </location>
</feature>
<dbReference type="OrthoDB" id="9797472at2"/>
<dbReference type="Gene3D" id="1.10.3720.10">
    <property type="entry name" value="MetI-like"/>
    <property type="match status" value="1"/>
</dbReference>
<dbReference type="AlphaFoldDB" id="A0A2T4Z888"/>
<keyword evidence="5 7" id="KW-1133">Transmembrane helix</keyword>
<dbReference type="Pfam" id="PF12911">
    <property type="entry name" value="OppC_N"/>
    <property type="match status" value="1"/>
</dbReference>
<dbReference type="NCBIfam" id="NF045476">
    <property type="entry name" value="Opp4C"/>
    <property type="match status" value="1"/>
</dbReference>
<dbReference type="GO" id="GO:0055085">
    <property type="term" value="P:transmembrane transport"/>
    <property type="evidence" value="ECO:0007669"/>
    <property type="project" value="InterPro"/>
</dbReference>
<dbReference type="PANTHER" id="PTHR43386">
    <property type="entry name" value="OLIGOPEPTIDE TRANSPORT SYSTEM PERMEASE PROTEIN APPC"/>
    <property type="match status" value="1"/>
</dbReference>
<name>A0A2T4Z888_9BACL</name>
<comment type="similarity">
    <text evidence="7">Belongs to the binding-protein-dependent transport system permease family.</text>
</comment>
<keyword evidence="4 7" id="KW-0812">Transmembrane</keyword>
<feature type="transmembrane region" description="Helical" evidence="7">
    <location>
        <begin position="103"/>
        <end position="128"/>
    </location>
</feature>
<dbReference type="InterPro" id="IPR025966">
    <property type="entry name" value="OppC_N"/>
</dbReference>
<dbReference type="InterPro" id="IPR035906">
    <property type="entry name" value="MetI-like_sf"/>
</dbReference>
<evidence type="ECO:0000256" key="5">
    <source>
        <dbReference type="ARBA" id="ARBA00022989"/>
    </source>
</evidence>
<protein>
    <submittedName>
        <fullName evidence="10">Peptide/nickel transport system permease protein</fullName>
    </submittedName>
</protein>
<dbReference type="PROSITE" id="PS50928">
    <property type="entry name" value="ABC_TM1"/>
    <property type="match status" value="1"/>
</dbReference>
<feature type="domain" description="ABC transmembrane type-1" evidence="9">
    <location>
        <begin position="101"/>
        <end position="293"/>
    </location>
</feature>
<organism evidence="10 11">
    <name type="scientific">Desmospora activa DSM 45169</name>
    <dbReference type="NCBI Taxonomy" id="1121389"/>
    <lineage>
        <taxon>Bacteria</taxon>
        <taxon>Bacillati</taxon>
        <taxon>Bacillota</taxon>
        <taxon>Bacilli</taxon>
        <taxon>Bacillales</taxon>
        <taxon>Thermoactinomycetaceae</taxon>
        <taxon>Desmospora</taxon>
    </lineage>
</organism>
<keyword evidence="11" id="KW-1185">Reference proteome</keyword>
<feature type="transmembrane region" description="Helical" evidence="7">
    <location>
        <begin position="140"/>
        <end position="160"/>
    </location>
</feature>
<evidence type="ECO:0000259" key="9">
    <source>
        <dbReference type="PROSITE" id="PS50928"/>
    </source>
</evidence>
<evidence type="ECO:0000313" key="10">
    <source>
        <dbReference type="EMBL" id="PTM58107.1"/>
    </source>
</evidence>
<dbReference type="PANTHER" id="PTHR43386:SF1">
    <property type="entry name" value="D,D-DIPEPTIDE TRANSPORT SYSTEM PERMEASE PROTEIN DDPC-RELATED"/>
    <property type="match status" value="1"/>
</dbReference>
<evidence type="ECO:0000256" key="7">
    <source>
        <dbReference type="RuleBase" id="RU363032"/>
    </source>
</evidence>
<evidence type="ECO:0000313" key="11">
    <source>
        <dbReference type="Proteomes" id="UP000241639"/>
    </source>
</evidence>
<feature type="transmembrane region" description="Helical" evidence="7">
    <location>
        <begin position="166"/>
        <end position="184"/>
    </location>
</feature>
<feature type="transmembrane region" description="Helical" evidence="7">
    <location>
        <begin position="223"/>
        <end position="248"/>
    </location>
</feature>
<dbReference type="CDD" id="cd06261">
    <property type="entry name" value="TM_PBP2"/>
    <property type="match status" value="1"/>
</dbReference>
<feature type="region of interest" description="Disordered" evidence="8">
    <location>
        <begin position="1"/>
        <end position="23"/>
    </location>
</feature>
<evidence type="ECO:0000256" key="2">
    <source>
        <dbReference type="ARBA" id="ARBA00022448"/>
    </source>
</evidence>
<dbReference type="RefSeq" id="WP_107724956.1">
    <property type="nucleotide sequence ID" value="NZ_PZZP01000001.1"/>
</dbReference>
<evidence type="ECO:0000256" key="3">
    <source>
        <dbReference type="ARBA" id="ARBA00022475"/>
    </source>
</evidence>
<dbReference type="InterPro" id="IPR000515">
    <property type="entry name" value="MetI-like"/>
</dbReference>
<evidence type="ECO:0000256" key="8">
    <source>
        <dbReference type="SAM" id="MobiDB-lite"/>
    </source>
</evidence>
<dbReference type="InterPro" id="IPR050366">
    <property type="entry name" value="BP-dependent_transpt_permease"/>
</dbReference>
<keyword evidence="6 7" id="KW-0472">Membrane</keyword>
<dbReference type="InterPro" id="IPR053523">
    <property type="entry name" value="Oligopeptide_permease_AppC"/>
</dbReference>